<dbReference type="InterPro" id="IPR011055">
    <property type="entry name" value="Dup_hybrid_motif"/>
</dbReference>
<dbReference type="EMBL" id="CDOD01000022">
    <property type="protein sequence ID" value="CEN35761.1"/>
    <property type="molecule type" value="Genomic_DNA"/>
</dbReference>
<dbReference type="AlphaFoldDB" id="A0A0B7H838"/>
<sequence length="469" mass="55146">MSPEERKTFWIENEYIEAVKGKKEYIFKSGLPHLYLTDPEREPKNRSKDKTYEDELAKNVTIDIRQCKEKVSYENAEWIYVKSHYYKGGKTIYNQGWVEVPKEENRFSAYDWKKFGFKTYDAENHRMYPIKSVNNYEGTSEFIKKIIALIDKNKDGKIQNEELQASYNKPELSHIFSRMVCKHKSEWSYKWAKIKSDYEKFIKYHYPKAKQEYVDERLDEIQAKYDALYDFWDRLEFKTDIFWYFEPFAWVEQMKRVFSVLKWHDPVDNPRLTKYGYSGNVKPSSATYGWCRRNPDKSKKFHSGLDLFAIPGKDQVYACLKGNICQVKYSDSAGWIIRVKIQNVEDLLEQERQVSYETQFSDELKGIDIKETDNVYFVYMHLQSVFFASEDAKNKTVVEAGTPLGYAGVSGSIASGGKAPHLHLEVTTVLDAYGKGESARTNPARFIKLNSYNTQDQDDAAKTKYYHKK</sequence>
<dbReference type="InterPro" id="IPR050570">
    <property type="entry name" value="Cell_wall_metabolism_enzyme"/>
</dbReference>
<evidence type="ECO:0000313" key="2">
    <source>
        <dbReference type="EMBL" id="CEN35761.1"/>
    </source>
</evidence>
<keyword evidence="3" id="KW-1185">Reference proteome</keyword>
<dbReference type="GO" id="GO:0005509">
    <property type="term" value="F:calcium ion binding"/>
    <property type="evidence" value="ECO:0007669"/>
    <property type="project" value="InterPro"/>
</dbReference>
<gene>
    <name evidence="2" type="ORF">CCYN2B_290008</name>
</gene>
<dbReference type="CDD" id="cd12797">
    <property type="entry name" value="M23_peptidase"/>
    <property type="match status" value="1"/>
</dbReference>
<dbReference type="PANTHER" id="PTHR21666">
    <property type="entry name" value="PEPTIDASE-RELATED"/>
    <property type="match status" value="1"/>
</dbReference>
<dbReference type="RefSeq" id="WP_041992119.1">
    <property type="nucleotide sequence ID" value="NZ_CDOD01000022.1"/>
</dbReference>
<protein>
    <recommendedName>
        <fullName evidence="1">EF-hand domain-containing protein</fullName>
    </recommendedName>
</protein>
<dbReference type="SUPFAM" id="SSF51261">
    <property type="entry name" value="Duplicated hybrid motif"/>
    <property type="match status" value="1"/>
</dbReference>
<dbReference type="PROSITE" id="PS50222">
    <property type="entry name" value="EF_HAND_2"/>
    <property type="match status" value="1"/>
</dbReference>
<organism evidence="2 3">
    <name type="scientific">Capnocytophaga cynodegmi</name>
    <dbReference type="NCBI Taxonomy" id="28189"/>
    <lineage>
        <taxon>Bacteria</taxon>
        <taxon>Pseudomonadati</taxon>
        <taxon>Bacteroidota</taxon>
        <taxon>Flavobacteriia</taxon>
        <taxon>Flavobacteriales</taxon>
        <taxon>Flavobacteriaceae</taxon>
        <taxon>Capnocytophaga</taxon>
    </lineage>
</organism>
<dbReference type="Proteomes" id="UP000038055">
    <property type="component" value="Unassembled WGS sequence"/>
</dbReference>
<reference evidence="3" key="1">
    <citation type="submission" date="2015-01" db="EMBL/GenBank/DDBJ databases">
        <authorList>
            <person name="MANFREDI Pablo"/>
        </authorList>
    </citation>
    <scope>NUCLEOTIDE SEQUENCE [LARGE SCALE GENOMIC DNA]</scope>
    <source>
        <strain evidence="3">Ccyn2B</strain>
    </source>
</reference>
<dbReference type="PROSITE" id="PS00018">
    <property type="entry name" value="EF_HAND_1"/>
    <property type="match status" value="1"/>
</dbReference>
<dbReference type="InterPro" id="IPR002048">
    <property type="entry name" value="EF_hand_dom"/>
</dbReference>
<name>A0A0B7H838_9FLAO</name>
<accession>A0A0B7H838</accession>
<evidence type="ECO:0000259" key="1">
    <source>
        <dbReference type="PROSITE" id="PS50222"/>
    </source>
</evidence>
<proteinExistence type="predicted"/>
<dbReference type="PANTHER" id="PTHR21666:SF289">
    <property type="entry name" value="L-ALA--D-GLU ENDOPEPTIDASE"/>
    <property type="match status" value="1"/>
</dbReference>
<dbReference type="GO" id="GO:0004222">
    <property type="term" value="F:metalloendopeptidase activity"/>
    <property type="evidence" value="ECO:0007669"/>
    <property type="project" value="TreeGrafter"/>
</dbReference>
<dbReference type="Gene3D" id="2.70.70.10">
    <property type="entry name" value="Glucose Permease (Domain IIA)"/>
    <property type="match status" value="1"/>
</dbReference>
<feature type="domain" description="EF-hand" evidence="1">
    <location>
        <begin position="138"/>
        <end position="173"/>
    </location>
</feature>
<evidence type="ECO:0000313" key="3">
    <source>
        <dbReference type="Proteomes" id="UP000038055"/>
    </source>
</evidence>
<dbReference type="InterPro" id="IPR018247">
    <property type="entry name" value="EF_Hand_1_Ca_BS"/>
</dbReference>